<reference evidence="6" key="1">
    <citation type="journal article" date="2019" name="Int. J. Syst. Evol. Microbiol.">
        <title>The Global Catalogue of Microorganisms (GCM) 10K type strain sequencing project: providing services to taxonomists for standard genome sequencing and annotation.</title>
        <authorList>
            <consortium name="The Broad Institute Genomics Platform"/>
            <consortium name="The Broad Institute Genome Sequencing Center for Infectious Disease"/>
            <person name="Wu L."/>
            <person name="Ma J."/>
        </authorList>
    </citation>
    <scope>NUCLEOTIDE SEQUENCE [LARGE SCALE GENOMIC DNA]</scope>
    <source>
        <strain evidence="6">CCM 7941</strain>
    </source>
</reference>
<evidence type="ECO:0000313" key="5">
    <source>
        <dbReference type="EMBL" id="MFC3267128.1"/>
    </source>
</evidence>
<name>A0ABV7LHB2_9HYPH</name>
<proteinExistence type="inferred from homology"/>
<dbReference type="Pfam" id="PF13458">
    <property type="entry name" value="Peripla_BP_6"/>
    <property type="match status" value="1"/>
</dbReference>
<dbReference type="Proteomes" id="UP001595536">
    <property type="component" value="Unassembled WGS sequence"/>
</dbReference>
<evidence type="ECO:0000256" key="2">
    <source>
        <dbReference type="ARBA" id="ARBA00022729"/>
    </source>
</evidence>
<dbReference type="RefSeq" id="WP_376830377.1">
    <property type="nucleotide sequence ID" value="NZ_JBHLWR010000006.1"/>
</dbReference>
<protein>
    <submittedName>
        <fullName evidence="5">ABC transporter substrate-binding protein</fullName>
    </submittedName>
</protein>
<dbReference type="Gene3D" id="3.40.50.2300">
    <property type="match status" value="1"/>
</dbReference>
<accession>A0ABV7LHB2</accession>
<dbReference type="PANTHER" id="PTHR47235">
    <property type="entry name" value="BLR6548 PROTEIN"/>
    <property type="match status" value="1"/>
</dbReference>
<feature type="domain" description="Leucine-binding protein" evidence="4">
    <location>
        <begin position="41"/>
        <end position="165"/>
    </location>
</feature>
<feature type="chain" id="PRO_5047302925" evidence="3">
    <location>
        <begin position="37"/>
        <end position="272"/>
    </location>
</feature>
<dbReference type="SUPFAM" id="SSF53822">
    <property type="entry name" value="Periplasmic binding protein-like I"/>
    <property type="match status" value="1"/>
</dbReference>
<keyword evidence="2 3" id="KW-0732">Signal</keyword>
<evidence type="ECO:0000256" key="1">
    <source>
        <dbReference type="ARBA" id="ARBA00010062"/>
    </source>
</evidence>
<dbReference type="InterPro" id="IPR028082">
    <property type="entry name" value="Peripla_BP_I"/>
</dbReference>
<comment type="caution">
    <text evidence="5">The sequence shown here is derived from an EMBL/GenBank/DDBJ whole genome shotgun (WGS) entry which is preliminary data.</text>
</comment>
<evidence type="ECO:0000313" key="6">
    <source>
        <dbReference type="Proteomes" id="UP001595536"/>
    </source>
</evidence>
<feature type="signal peptide" evidence="3">
    <location>
        <begin position="1"/>
        <end position="36"/>
    </location>
</feature>
<evidence type="ECO:0000259" key="4">
    <source>
        <dbReference type="Pfam" id="PF13458"/>
    </source>
</evidence>
<keyword evidence="6" id="KW-1185">Reference proteome</keyword>
<evidence type="ECO:0000256" key="3">
    <source>
        <dbReference type="SAM" id="SignalP"/>
    </source>
</evidence>
<sequence>MAPPHCAAGAAQTRRRVLVSAAALLAAAFAPAPARAGDAGEIRIGQTMPYSGVASACGVTGHTGHAYVRKIKADGGISGRKVILISLDDACSPPRTVEQARRLVAQDDVRAVFGSAGAPPNMAAHEYLNGRRTPQLSVSSGATIWNQTEKYPWTIGWQVDYESEVEGRPRGEGISRLHAAACARSARDAWAAYGYTMIQGHVHVLRQAGDDLGRENIMKQARNMRFKPAMPLRGVGARTGGRRQAPLQAMQLARFEDGRRALSGDVINVGDD</sequence>
<organism evidence="5 6">
    <name type="scientific">Camelimonas abortus</name>
    <dbReference type="NCBI Taxonomy" id="1017184"/>
    <lineage>
        <taxon>Bacteria</taxon>
        <taxon>Pseudomonadati</taxon>
        <taxon>Pseudomonadota</taxon>
        <taxon>Alphaproteobacteria</taxon>
        <taxon>Hyphomicrobiales</taxon>
        <taxon>Chelatococcaceae</taxon>
        <taxon>Camelimonas</taxon>
    </lineage>
</organism>
<gene>
    <name evidence="5" type="ORF">ACFOEX_12305</name>
</gene>
<dbReference type="PANTHER" id="PTHR47235:SF1">
    <property type="entry name" value="BLR6548 PROTEIN"/>
    <property type="match status" value="1"/>
</dbReference>
<dbReference type="EMBL" id="JBHRUV010000080">
    <property type="protein sequence ID" value="MFC3267128.1"/>
    <property type="molecule type" value="Genomic_DNA"/>
</dbReference>
<dbReference type="PROSITE" id="PS51318">
    <property type="entry name" value="TAT"/>
    <property type="match status" value="1"/>
</dbReference>
<comment type="similarity">
    <text evidence="1">Belongs to the leucine-binding protein family.</text>
</comment>
<dbReference type="InterPro" id="IPR028081">
    <property type="entry name" value="Leu-bd"/>
</dbReference>
<dbReference type="InterPro" id="IPR006311">
    <property type="entry name" value="TAT_signal"/>
</dbReference>